<dbReference type="EMBL" id="JACHJY010000007">
    <property type="protein sequence ID" value="MBB4983983.1"/>
    <property type="molecule type" value="Genomic_DNA"/>
</dbReference>
<sequence>MGMIGMYARLSPAQLQRTLDDPAFGLRLVESMSDAEDDGRRLDVDKTWHAMSFLLDRLDFAVDVVFGEQEVEGSPDWGYAPPRYLSPTRVRTAAEGLAGIAATALTGAATRQELFEAGVYPDVIWTRDEDALAYVEAHYDGLVTFVTSAALAGDAVVMWIS</sequence>
<keyword evidence="2" id="KW-1185">Reference proteome</keyword>
<evidence type="ECO:0008006" key="3">
    <source>
        <dbReference type="Google" id="ProtNLM"/>
    </source>
</evidence>
<dbReference type="AlphaFoldDB" id="A0A7W7U337"/>
<comment type="caution">
    <text evidence="1">The sequence shown here is derived from an EMBL/GenBank/DDBJ whole genome shotgun (WGS) entry which is preliminary data.</text>
</comment>
<reference evidence="1 2" key="1">
    <citation type="submission" date="2020-08" db="EMBL/GenBank/DDBJ databases">
        <title>Genomic Encyclopedia of Type Strains, Phase III (KMG-III): the genomes of soil and plant-associated and newly described type strains.</title>
        <authorList>
            <person name="Whitman W."/>
        </authorList>
    </citation>
    <scope>NUCLEOTIDE SEQUENCE [LARGE SCALE GENOMIC DNA]</scope>
    <source>
        <strain evidence="1 2">SFB5A</strain>
    </source>
</reference>
<dbReference type="Proteomes" id="UP000582643">
    <property type="component" value="Unassembled WGS sequence"/>
</dbReference>
<dbReference type="Pfam" id="PF08974">
    <property type="entry name" value="DUF1877"/>
    <property type="match status" value="1"/>
</dbReference>
<accession>A0A7W7U337</accession>
<dbReference type="InterPro" id="IPR035944">
    <property type="entry name" value="YfbM-like_sf"/>
</dbReference>
<dbReference type="Gene3D" id="3.40.1760.10">
    <property type="entry name" value="YfbM-like super family"/>
    <property type="match status" value="1"/>
</dbReference>
<gene>
    <name evidence="1" type="ORF">GGE06_004929</name>
</gene>
<name>A0A7W7U337_9ACTN</name>
<proteinExistence type="predicted"/>
<organism evidence="1 2">
    <name type="scientific">Streptomyces nymphaeiformis</name>
    <dbReference type="NCBI Taxonomy" id="2663842"/>
    <lineage>
        <taxon>Bacteria</taxon>
        <taxon>Bacillati</taxon>
        <taxon>Actinomycetota</taxon>
        <taxon>Actinomycetes</taxon>
        <taxon>Kitasatosporales</taxon>
        <taxon>Streptomycetaceae</taxon>
        <taxon>Streptomyces</taxon>
    </lineage>
</organism>
<dbReference type="SUPFAM" id="SSF111069">
    <property type="entry name" value="Hypothetical protein yfbM"/>
    <property type="match status" value="1"/>
</dbReference>
<protein>
    <recommendedName>
        <fullName evidence="3">DUF1877 domain-containing protein</fullName>
    </recommendedName>
</protein>
<dbReference type="RefSeq" id="WP_116164457.1">
    <property type="nucleotide sequence ID" value="NZ_JACHJY010000007.1"/>
</dbReference>
<evidence type="ECO:0000313" key="2">
    <source>
        <dbReference type="Proteomes" id="UP000582643"/>
    </source>
</evidence>
<dbReference type="InterPro" id="IPR015068">
    <property type="entry name" value="DUF1877"/>
</dbReference>
<evidence type="ECO:0000313" key="1">
    <source>
        <dbReference type="EMBL" id="MBB4983983.1"/>
    </source>
</evidence>